<feature type="region of interest" description="Disordered" evidence="5">
    <location>
        <begin position="202"/>
        <end position="231"/>
    </location>
</feature>
<evidence type="ECO:0000256" key="5">
    <source>
        <dbReference type="SAM" id="MobiDB-lite"/>
    </source>
</evidence>
<dbReference type="STRING" id="590646.G3B134"/>
<dbReference type="AlphaFoldDB" id="G3B134"/>
<dbReference type="EMBL" id="GL996515">
    <property type="protein sequence ID" value="EGV65159.1"/>
    <property type="molecule type" value="Genomic_DNA"/>
</dbReference>
<feature type="region of interest" description="Disordered" evidence="5">
    <location>
        <begin position="111"/>
        <end position="145"/>
    </location>
</feature>
<keyword evidence="2" id="KW-0964">Secreted</keyword>
<evidence type="ECO:0000256" key="6">
    <source>
        <dbReference type="SAM" id="SignalP"/>
    </source>
</evidence>
<evidence type="ECO:0000256" key="4">
    <source>
        <dbReference type="ARBA" id="ARBA00023157"/>
    </source>
</evidence>
<reference evidence="8 9" key="1">
    <citation type="journal article" date="2011" name="Proc. Natl. Acad. Sci. U.S.A.">
        <title>Comparative genomics of xylose-fermenting fungi for enhanced biofuel production.</title>
        <authorList>
            <person name="Wohlbach D.J."/>
            <person name="Kuo A."/>
            <person name="Sato T.K."/>
            <person name="Potts K.M."/>
            <person name="Salamov A.A."/>
            <person name="LaButti K.M."/>
            <person name="Sun H."/>
            <person name="Clum A."/>
            <person name="Pangilinan J.L."/>
            <person name="Lindquist E.A."/>
            <person name="Lucas S."/>
            <person name="Lapidus A."/>
            <person name="Jin M."/>
            <person name="Gunawan C."/>
            <person name="Balan V."/>
            <person name="Dale B.E."/>
            <person name="Jeffries T.W."/>
            <person name="Zinkel R."/>
            <person name="Barry K.W."/>
            <person name="Grigoriev I.V."/>
            <person name="Gasch A.P."/>
        </authorList>
    </citation>
    <scope>NUCLEOTIDE SEQUENCE [LARGE SCALE GENOMIC DNA]</scope>
    <source>
        <strain evidence="8">ATCC 10573</strain>
        <strain evidence="9">ATCC 10573 / BCRC 21748 / CBS 615 / JCM 9827 / NBRC 10315 / NRRL Y-1498 / VKM Y-70</strain>
    </source>
</reference>
<organism evidence="9">
    <name type="scientific">Candida tenuis (strain ATCC 10573 / BCRC 21748 / CBS 615 / JCM 9827 / NBRC 10315 / NRRL Y-1498 / VKM Y-70)</name>
    <name type="common">Yeast</name>
    <name type="synonym">Yamadazyma tenuis</name>
    <dbReference type="NCBI Taxonomy" id="590646"/>
    <lineage>
        <taxon>Eukaryota</taxon>
        <taxon>Fungi</taxon>
        <taxon>Dikarya</taxon>
        <taxon>Ascomycota</taxon>
        <taxon>Saccharomycotina</taxon>
        <taxon>Pichiomycetes</taxon>
        <taxon>Debaryomycetaceae</taxon>
        <taxon>Yamadazyma</taxon>
    </lineage>
</organism>
<feature type="compositionally biased region" description="Low complexity" evidence="5">
    <location>
        <begin position="128"/>
        <end position="138"/>
    </location>
</feature>
<feature type="compositionally biased region" description="Polar residues" evidence="5">
    <location>
        <begin position="113"/>
        <end position="127"/>
    </location>
</feature>
<dbReference type="eggNOG" id="ENOG502S6U4">
    <property type="taxonomic scope" value="Eukaryota"/>
</dbReference>
<evidence type="ECO:0000259" key="7">
    <source>
        <dbReference type="Pfam" id="PF05730"/>
    </source>
</evidence>
<evidence type="ECO:0000313" key="8">
    <source>
        <dbReference type="EMBL" id="EGV65158.1"/>
    </source>
</evidence>
<dbReference type="OrthoDB" id="3998031at2759"/>
<dbReference type="InterPro" id="IPR008427">
    <property type="entry name" value="Extracellular_membr_CFEM_dom"/>
</dbReference>
<keyword evidence="4" id="KW-1015">Disulfide bond</keyword>
<dbReference type="Pfam" id="PF05730">
    <property type="entry name" value="CFEM"/>
    <property type="match status" value="1"/>
</dbReference>
<feature type="chain" id="PRO_5010833529" description="CFEM domain-containing protein" evidence="6">
    <location>
        <begin position="22"/>
        <end position="231"/>
    </location>
</feature>
<keyword evidence="3 6" id="KW-0732">Signal</keyword>
<comment type="subcellular location">
    <subcellularLocation>
        <location evidence="1">Secreted</location>
    </subcellularLocation>
</comment>
<dbReference type="Proteomes" id="UP000000707">
    <property type="component" value="Unassembled WGS sequence"/>
</dbReference>
<sequence length="231" mass="25787">MYLNMIWYLMSNYIMMTGVLATPPACFLSCINEMAQFCVGGHTDIKCLCGDQDSILGCLVDICPYGTFEAARDHYFGTCLEHGQPTNGRYPPGYLPPHNTTKPIKTKTWTITRPSSTEPGSPANTIPSDSSDTASGSDTDCDDEDWGYEKTVWEEEESVDSQGRTVIIRKPVSVPEKYLQPPYTDPKRRKLIILVPIQVDEASSIYSGQKQNTKKQNIKKQGRTSYARSAH</sequence>
<dbReference type="KEGG" id="cten:18247054"/>
<evidence type="ECO:0000313" key="9">
    <source>
        <dbReference type="Proteomes" id="UP000000707"/>
    </source>
</evidence>
<keyword evidence="9" id="KW-1185">Reference proteome</keyword>
<evidence type="ECO:0000256" key="1">
    <source>
        <dbReference type="ARBA" id="ARBA00004613"/>
    </source>
</evidence>
<gene>
    <name evidence="8" type="ORF">CANTEDRAFT_113633</name>
</gene>
<dbReference type="HOGENOM" id="CLU_067848_0_0_1"/>
<feature type="compositionally biased region" description="Basic residues" evidence="5">
    <location>
        <begin position="212"/>
        <end position="222"/>
    </location>
</feature>
<dbReference type="GeneID" id="18247054"/>
<protein>
    <recommendedName>
        <fullName evidence="7">CFEM domain-containing protein</fullName>
    </recommendedName>
</protein>
<dbReference type="EMBL" id="GL996515">
    <property type="protein sequence ID" value="EGV65158.1"/>
    <property type="molecule type" value="Genomic_DNA"/>
</dbReference>
<feature type="signal peptide" evidence="6">
    <location>
        <begin position="1"/>
        <end position="21"/>
    </location>
</feature>
<feature type="domain" description="CFEM" evidence="7">
    <location>
        <begin position="20"/>
        <end position="78"/>
    </location>
</feature>
<evidence type="ECO:0000256" key="2">
    <source>
        <dbReference type="ARBA" id="ARBA00022525"/>
    </source>
</evidence>
<accession>G3B134</accession>
<proteinExistence type="predicted"/>
<evidence type="ECO:0000256" key="3">
    <source>
        <dbReference type="ARBA" id="ARBA00022729"/>
    </source>
</evidence>
<dbReference type="GO" id="GO:0005576">
    <property type="term" value="C:extracellular region"/>
    <property type="evidence" value="ECO:0007669"/>
    <property type="project" value="UniProtKB-SubCell"/>
</dbReference>
<name>G3B134_CANTC</name>